<dbReference type="AlphaFoldDB" id="G0LLD4"/>
<organism evidence="2 3">
    <name type="scientific">Haloquadratum walsbyi (strain DSM 16854 / JCM 12705 / C23)</name>
    <dbReference type="NCBI Taxonomy" id="768065"/>
    <lineage>
        <taxon>Archaea</taxon>
        <taxon>Methanobacteriati</taxon>
        <taxon>Methanobacteriota</taxon>
        <taxon>Stenosarchaea group</taxon>
        <taxon>Halobacteria</taxon>
        <taxon>Halobacteriales</taxon>
        <taxon>Haloferacaceae</taxon>
        <taxon>Haloquadratum</taxon>
    </lineage>
</organism>
<dbReference type="HOGENOM" id="CLU_030480_1_0_2"/>
<keyword evidence="1" id="KW-0472">Membrane</keyword>
<feature type="transmembrane region" description="Helical" evidence="1">
    <location>
        <begin position="39"/>
        <end position="61"/>
    </location>
</feature>
<feature type="transmembrane region" description="Helical" evidence="1">
    <location>
        <begin position="310"/>
        <end position="335"/>
    </location>
</feature>
<evidence type="ECO:0000256" key="1">
    <source>
        <dbReference type="SAM" id="Phobius"/>
    </source>
</evidence>
<dbReference type="Proteomes" id="UP000007954">
    <property type="component" value="Chromosome"/>
</dbReference>
<dbReference type="EMBL" id="FR746099">
    <property type="protein sequence ID" value="CCC40740.1"/>
    <property type="molecule type" value="Genomic_DNA"/>
</dbReference>
<feature type="transmembrane region" description="Helical" evidence="1">
    <location>
        <begin position="82"/>
        <end position="105"/>
    </location>
</feature>
<feature type="transmembrane region" description="Helical" evidence="1">
    <location>
        <begin position="445"/>
        <end position="466"/>
    </location>
</feature>
<dbReference type="RefSeq" id="WP_014556282.1">
    <property type="nucleotide sequence ID" value="NC_017459.1"/>
</dbReference>
<proteinExistence type="predicted"/>
<feature type="transmembrane region" description="Helical" evidence="1">
    <location>
        <begin position="196"/>
        <end position="216"/>
    </location>
</feature>
<protein>
    <submittedName>
        <fullName evidence="2">Uncharacterized protein</fullName>
    </submittedName>
</protein>
<sequence length="472" mass="51649">MGDRNSALTAAHALIIFLGLGLFVTPVSAHQFATRFDAPIPLGFVYIGAGATVFLSAVLLARFDTTPSRDHIIGAVSRRLINALRVISRVGFLIAFLAVLFHGIAGPRAPGENVATLLTWSVWLKGVALVAVIVGSPWRVLSPWRTVYNSLCWIEGGEIRWRRYPEWLGHWPAFLGFVILIGIIENLTRVPRLPEVTAVVVAAYGLVMLLGAFVFGREWFERADAMEVFYELLGTVAPIRLHAMDKSQPAIVFRYPWQDCTTPVESQTMVAFVVTMVYTVTFDGFAESPIYREIYFWVQETFGVGGIVSVLLYCLGLIGFVGGFMTIAIVVGRVITEGQTRAGLTNQHHIDSDGEGTVTTVLALGPTVLPIAAAYEFAHNVSYVLTYTGRLPTIVGAPSINPLWWLSLPLLWGAQVLLIVAGHIIAVVTADAIIRELTPTDQWAIVAHMPLLILMIGYTLLSLWIVSLPVAV</sequence>
<feature type="transmembrane region" description="Helical" evidence="1">
    <location>
        <begin position="167"/>
        <end position="184"/>
    </location>
</feature>
<dbReference type="GeneID" id="12447714"/>
<gene>
    <name evidence="2" type="ordered locus">Hqrw_2942</name>
</gene>
<accession>G0LLD4</accession>
<dbReference type="OrthoDB" id="307643at2157"/>
<feature type="transmembrane region" description="Helical" evidence="1">
    <location>
        <begin position="117"/>
        <end position="135"/>
    </location>
</feature>
<keyword evidence="1" id="KW-0812">Transmembrane</keyword>
<name>G0LLD4_HALWC</name>
<evidence type="ECO:0000313" key="3">
    <source>
        <dbReference type="Proteomes" id="UP000007954"/>
    </source>
</evidence>
<evidence type="ECO:0000313" key="2">
    <source>
        <dbReference type="EMBL" id="CCC40740.1"/>
    </source>
</evidence>
<keyword evidence="1" id="KW-1133">Transmembrane helix</keyword>
<dbReference type="KEGG" id="hwc:Hqrw_2942"/>
<reference evidence="2 3" key="1">
    <citation type="journal article" date="2011" name="PLoS ONE">
        <title>Haloquadratum walsbyi: limited diversity in a global pond.</title>
        <authorList>
            <person name="Dyall-Smith M."/>
            <person name="Pfeiffer F."/>
            <person name="Klee K."/>
            <person name="Palm P."/>
            <person name="Gross K."/>
            <person name="Schuster S.C."/>
            <person name="Rampp M."/>
            <person name="Oesterhelt D."/>
        </authorList>
    </citation>
    <scope>NUCLEOTIDE SEQUENCE [LARGE SCALE GENOMIC DNA]</scope>
    <source>
        <strain evidence="3">DSM 16854 / JCM 12705 / C23</strain>
    </source>
</reference>
<feature type="transmembrane region" description="Helical" evidence="1">
    <location>
        <begin position="410"/>
        <end position="433"/>
    </location>
</feature>